<proteinExistence type="predicted"/>
<evidence type="ECO:0008006" key="3">
    <source>
        <dbReference type="Google" id="ProtNLM"/>
    </source>
</evidence>
<dbReference type="RefSeq" id="WP_201351337.1">
    <property type="nucleotide sequence ID" value="NZ_AP024270.1"/>
</dbReference>
<dbReference type="AlphaFoldDB" id="A0A7R7TD62"/>
<dbReference type="Proteomes" id="UP000596099">
    <property type="component" value="Chromosome"/>
</dbReference>
<organism evidence="1 2">
    <name type="scientific">Thermus thermophilus</name>
    <dbReference type="NCBI Taxonomy" id="274"/>
    <lineage>
        <taxon>Bacteria</taxon>
        <taxon>Thermotogati</taxon>
        <taxon>Deinococcota</taxon>
        <taxon>Deinococci</taxon>
        <taxon>Thermales</taxon>
        <taxon>Thermaceae</taxon>
        <taxon>Thermus</taxon>
    </lineage>
</organism>
<evidence type="ECO:0000313" key="1">
    <source>
        <dbReference type="EMBL" id="BCP65973.1"/>
    </source>
</evidence>
<sequence>MGKKYRNPPLVEAICEFRLTQNTHWDLMIPGLFYEGVKNEFPYREQRSVQELQLIQGPQGIRQELRVSERALLFSPDRKLVIQLGPHILVVNALKPYPTWEGFKPRIEMAWKKLQEIVDVQGLERIGLRYINRIELPQKEEIRLSDYFDFYPTIGPRLPQIMASFIVGAEFSYEEGRDRCRVQLTPAADSGSGEKSAFILDIDYFLAQPQAVEVSEALQWVEEAHARVKEIFEGCITDKLRELFEEVK</sequence>
<reference evidence="2" key="1">
    <citation type="submission" date="2021-01" db="EMBL/GenBank/DDBJ databases">
        <title>Complete Genome Sequence of Thermus thermophilus Strain HB5018, Isolated from Mine Onsen Hot Spring.</title>
        <authorList>
            <person name="Miyazaki K."/>
            <person name="Moriya T."/>
            <person name="Nemoto N."/>
            <person name="Oshima T."/>
            <person name="Yura K."/>
            <person name="Bessho Y."/>
        </authorList>
    </citation>
    <scope>NUCLEOTIDE SEQUENCE [LARGE SCALE GENOMIC DNA]</scope>
    <source>
        <strain evidence="2">HB5018</strain>
    </source>
</reference>
<dbReference type="NCBIfam" id="TIGR04255">
    <property type="entry name" value="sporadTIGR04255"/>
    <property type="match status" value="1"/>
</dbReference>
<dbReference type="InterPro" id="IPR026349">
    <property type="entry name" value="CHP04255"/>
</dbReference>
<name>A0A7R7TD62_THETH</name>
<protein>
    <recommendedName>
        <fullName evidence="3">TIGR04255 family protein</fullName>
    </recommendedName>
</protein>
<gene>
    <name evidence="1" type="ORF">TthHB5018_09070</name>
</gene>
<accession>A0A7R7TD62</accession>
<dbReference type="EMBL" id="AP024270">
    <property type="protein sequence ID" value="BCP65973.1"/>
    <property type="molecule type" value="Genomic_DNA"/>
</dbReference>
<evidence type="ECO:0000313" key="2">
    <source>
        <dbReference type="Proteomes" id="UP000596099"/>
    </source>
</evidence>